<evidence type="ECO:0000256" key="2">
    <source>
        <dbReference type="ARBA" id="ARBA00005369"/>
    </source>
</evidence>
<dbReference type="HAMAP" id="MF_00090">
    <property type="entry name" value="PIMT"/>
    <property type="match status" value="1"/>
</dbReference>
<dbReference type="AlphaFoldDB" id="A0A3B0UW62"/>
<dbReference type="Gene3D" id="3.40.50.150">
    <property type="entry name" value="Vaccinia Virus protein VP39"/>
    <property type="match status" value="1"/>
</dbReference>
<protein>
    <recommendedName>
        <fullName evidence="3">protein-L-isoaspartate(D-aspartate) O-methyltransferase</fullName>
        <ecNumber evidence="3">2.1.1.77</ecNumber>
    </recommendedName>
</protein>
<name>A0A3B0UW62_9ZZZZ</name>
<gene>
    <name evidence="8" type="ORF">MNBD_GAMMA01-632</name>
</gene>
<dbReference type="CDD" id="cd02440">
    <property type="entry name" value="AdoMet_MTases"/>
    <property type="match status" value="1"/>
</dbReference>
<comment type="subcellular location">
    <subcellularLocation>
        <location evidence="1">Cytoplasm</location>
    </subcellularLocation>
</comment>
<organism evidence="8">
    <name type="scientific">hydrothermal vent metagenome</name>
    <dbReference type="NCBI Taxonomy" id="652676"/>
    <lineage>
        <taxon>unclassified sequences</taxon>
        <taxon>metagenomes</taxon>
        <taxon>ecological metagenomes</taxon>
    </lineage>
</organism>
<dbReference type="GO" id="GO:0032259">
    <property type="term" value="P:methylation"/>
    <property type="evidence" value="ECO:0007669"/>
    <property type="project" value="UniProtKB-KW"/>
</dbReference>
<proteinExistence type="inferred from homology"/>
<comment type="similarity">
    <text evidence="2">Belongs to the methyltransferase superfamily. L-isoaspartyl/D-aspartyl protein methyltransferase family.</text>
</comment>
<evidence type="ECO:0000256" key="5">
    <source>
        <dbReference type="ARBA" id="ARBA00022603"/>
    </source>
</evidence>
<dbReference type="SUPFAM" id="SSF53335">
    <property type="entry name" value="S-adenosyl-L-methionine-dependent methyltransferases"/>
    <property type="match status" value="1"/>
</dbReference>
<keyword evidence="4" id="KW-0963">Cytoplasm</keyword>
<accession>A0A3B0UW62</accession>
<keyword evidence="5 8" id="KW-0489">Methyltransferase</keyword>
<dbReference type="PROSITE" id="PS01279">
    <property type="entry name" value="PCMT"/>
    <property type="match status" value="1"/>
</dbReference>
<keyword evidence="6 8" id="KW-0808">Transferase</keyword>
<dbReference type="PANTHER" id="PTHR11579">
    <property type="entry name" value="PROTEIN-L-ISOASPARTATE O-METHYLTRANSFERASE"/>
    <property type="match status" value="1"/>
</dbReference>
<dbReference type="NCBIfam" id="TIGR00080">
    <property type="entry name" value="pimt"/>
    <property type="match status" value="1"/>
</dbReference>
<dbReference type="FunFam" id="3.40.50.150:FF:000010">
    <property type="entry name" value="Protein-L-isoaspartate O-methyltransferase"/>
    <property type="match status" value="1"/>
</dbReference>
<dbReference type="InterPro" id="IPR029063">
    <property type="entry name" value="SAM-dependent_MTases_sf"/>
</dbReference>
<dbReference type="GO" id="GO:0005737">
    <property type="term" value="C:cytoplasm"/>
    <property type="evidence" value="ECO:0007669"/>
    <property type="project" value="UniProtKB-SubCell"/>
</dbReference>
<evidence type="ECO:0000256" key="3">
    <source>
        <dbReference type="ARBA" id="ARBA00011890"/>
    </source>
</evidence>
<keyword evidence="7" id="KW-0949">S-adenosyl-L-methionine</keyword>
<evidence type="ECO:0000256" key="7">
    <source>
        <dbReference type="ARBA" id="ARBA00022691"/>
    </source>
</evidence>
<dbReference type="NCBIfam" id="NF001453">
    <property type="entry name" value="PRK00312.1"/>
    <property type="match status" value="1"/>
</dbReference>
<dbReference type="GO" id="GO:0004719">
    <property type="term" value="F:protein-L-isoaspartate (D-aspartate) O-methyltransferase activity"/>
    <property type="evidence" value="ECO:0007669"/>
    <property type="project" value="UniProtKB-EC"/>
</dbReference>
<evidence type="ECO:0000256" key="4">
    <source>
        <dbReference type="ARBA" id="ARBA00022490"/>
    </source>
</evidence>
<dbReference type="InterPro" id="IPR000682">
    <property type="entry name" value="PCMT"/>
</dbReference>
<dbReference type="PANTHER" id="PTHR11579:SF0">
    <property type="entry name" value="PROTEIN-L-ISOASPARTATE(D-ASPARTATE) O-METHYLTRANSFERASE"/>
    <property type="match status" value="1"/>
</dbReference>
<dbReference type="Pfam" id="PF01135">
    <property type="entry name" value="PCMT"/>
    <property type="match status" value="1"/>
</dbReference>
<evidence type="ECO:0000313" key="8">
    <source>
        <dbReference type="EMBL" id="VAW35348.1"/>
    </source>
</evidence>
<evidence type="ECO:0000256" key="1">
    <source>
        <dbReference type="ARBA" id="ARBA00004496"/>
    </source>
</evidence>
<evidence type="ECO:0000256" key="6">
    <source>
        <dbReference type="ARBA" id="ARBA00022679"/>
    </source>
</evidence>
<dbReference type="EC" id="2.1.1.77" evidence="3"/>
<dbReference type="EMBL" id="UOEW01000099">
    <property type="protein sequence ID" value="VAW35348.1"/>
    <property type="molecule type" value="Genomic_DNA"/>
</dbReference>
<reference evidence="8" key="1">
    <citation type="submission" date="2018-06" db="EMBL/GenBank/DDBJ databases">
        <authorList>
            <person name="Zhirakovskaya E."/>
        </authorList>
    </citation>
    <scope>NUCLEOTIDE SEQUENCE</scope>
</reference>
<sequence>MNSALGIGMTSQRTRNRMIRRLREQNITNEKVLTAMAVVPRHLFMDEAMAHRAYEDTALPIKHGQTISQPWVVARMTEIVMQHKPQKVLEIGTGSGYQAAILGQLVNEVFSVERIDDLTKVARRRFIKLGYNNVRTKTGDGFKGWKSEAPYDLIIATAAPDKIPENLLSQLKQSGIMLLPVGDNQKQNLVKVTKTDTGYDTEILEAVMFVPFLHGVIRA</sequence>